<feature type="domain" description="Protein kinase" evidence="3">
    <location>
        <begin position="59"/>
        <end position="325"/>
    </location>
</feature>
<dbReference type="Gene3D" id="3.30.200.20">
    <property type="entry name" value="Phosphorylase Kinase, domain 1"/>
    <property type="match status" value="1"/>
</dbReference>
<dbReference type="EMBL" id="JAJSOW010000001">
    <property type="protein sequence ID" value="KAI9200118.1"/>
    <property type="molecule type" value="Genomic_DNA"/>
</dbReference>
<dbReference type="GO" id="GO:0004713">
    <property type="term" value="F:protein tyrosine kinase activity"/>
    <property type="evidence" value="ECO:0007669"/>
    <property type="project" value="InterPro"/>
</dbReference>
<dbReference type="GO" id="GO:0005524">
    <property type="term" value="F:ATP binding"/>
    <property type="evidence" value="ECO:0007669"/>
    <property type="project" value="UniProtKB-KW"/>
</dbReference>
<dbReference type="PANTHER" id="PTHR24056:SF540">
    <property type="entry name" value="PROTEIN KINASE DOMAIN-CONTAINING PROTEIN"/>
    <property type="match status" value="1"/>
</dbReference>
<dbReference type="SUPFAM" id="SSF56112">
    <property type="entry name" value="Protein kinase-like (PK-like)"/>
    <property type="match status" value="1"/>
</dbReference>
<evidence type="ECO:0000256" key="1">
    <source>
        <dbReference type="ARBA" id="ARBA00022741"/>
    </source>
</evidence>
<dbReference type="GO" id="GO:0000082">
    <property type="term" value="P:G1/S transition of mitotic cell cycle"/>
    <property type="evidence" value="ECO:0007669"/>
    <property type="project" value="TreeGrafter"/>
</dbReference>
<keyword evidence="1" id="KW-0547">Nucleotide-binding</keyword>
<dbReference type="GO" id="GO:0005737">
    <property type="term" value="C:cytoplasm"/>
    <property type="evidence" value="ECO:0007669"/>
    <property type="project" value="TreeGrafter"/>
</dbReference>
<dbReference type="GO" id="GO:0000307">
    <property type="term" value="C:cyclin-dependent protein kinase holoenzyme complex"/>
    <property type="evidence" value="ECO:0007669"/>
    <property type="project" value="TreeGrafter"/>
</dbReference>
<dbReference type="GO" id="GO:0051445">
    <property type="term" value="P:regulation of meiotic cell cycle"/>
    <property type="evidence" value="ECO:0007669"/>
    <property type="project" value="TreeGrafter"/>
</dbReference>
<dbReference type="Gene3D" id="1.10.510.10">
    <property type="entry name" value="Transferase(Phosphotransferase) domain 1"/>
    <property type="match status" value="1"/>
</dbReference>
<proteinExistence type="predicted"/>
<evidence type="ECO:0000259" key="3">
    <source>
        <dbReference type="PROSITE" id="PS50011"/>
    </source>
</evidence>
<dbReference type="PROSITE" id="PS50011">
    <property type="entry name" value="PROTEIN_KINASE_DOM"/>
    <property type="match status" value="1"/>
</dbReference>
<organism evidence="4 5">
    <name type="scientific">Acer negundo</name>
    <name type="common">Box elder</name>
    <dbReference type="NCBI Taxonomy" id="4023"/>
    <lineage>
        <taxon>Eukaryota</taxon>
        <taxon>Viridiplantae</taxon>
        <taxon>Streptophyta</taxon>
        <taxon>Embryophyta</taxon>
        <taxon>Tracheophyta</taxon>
        <taxon>Spermatophyta</taxon>
        <taxon>Magnoliopsida</taxon>
        <taxon>eudicotyledons</taxon>
        <taxon>Gunneridae</taxon>
        <taxon>Pentapetalae</taxon>
        <taxon>rosids</taxon>
        <taxon>malvids</taxon>
        <taxon>Sapindales</taxon>
        <taxon>Sapindaceae</taxon>
        <taxon>Hippocastanoideae</taxon>
        <taxon>Acereae</taxon>
        <taxon>Acer</taxon>
    </lineage>
</organism>
<keyword evidence="2" id="KW-0067">ATP-binding</keyword>
<accession>A0AAD5JGQ7</accession>
<dbReference type="GO" id="GO:0004693">
    <property type="term" value="F:cyclin-dependent protein serine/threonine kinase activity"/>
    <property type="evidence" value="ECO:0007669"/>
    <property type="project" value="TreeGrafter"/>
</dbReference>
<dbReference type="GO" id="GO:0005634">
    <property type="term" value="C:nucleus"/>
    <property type="evidence" value="ECO:0007669"/>
    <property type="project" value="TreeGrafter"/>
</dbReference>
<dbReference type="PANTHER" id="PTHR24056">
    <property type="entry name" value="CELL DIVISION PROTEIN KINASE"/>
    <property type="match status" value="1"/>
</dbReference>
<dbReference type="InterPro" id="IPR008266">
    <property type="entry name" value="Tyr_kinase_AS"/>
</dbReference>
<dbReference type="GO" id="GO:0010468">
    <property type="term" value="P:regulation of gene expression"/>
    <property type="evidence" value="ECO:0007669"/>
    <property type="project" value="TreeGrafter"/>
</dbReference>
<keyword evidence="5" id="KW-1185">Reference proteome</keyword>
<dbReference type="PROSITE" id="PS00109">
    <property type="entry name" value="PROTEIN_KINASE_TYR"/>
    <property type="match status" value="1"/>
</dbReference>
<dbReference type="InterPro" id="IPR000719">
    <property type="entry name" value="Prot_kinase_dom"/>
</dbReference>
<reference evidence="4" key="1">
    <citation type="journal article" date="2022" name="Plant J.">
        <title>Strategies of tolerance reflected in two North American maple genomes.</title>
        <authorList>
            <person name="McEvoy S.L."/>
            <person name="Sezen U.U."/>
            <person name="Trouern-Trend A."/>
            <person name="McMahon S.M."/>
            <person name="Schaberg P.G."/>
            <person name="Yang J."/>
            <person name="Wegrzyn J.L."/>
            <person name="Swenson N.G."/>
        </authorList>
    </citation>
    <scope>NUCLEOTIDE SEQUENCE</scope>
    <source>
        <strain evidence="4">91603</strain>
    </source>
</reference>
<gene>
    <name evidence="4" type="ORF">LWI28_002967</name>
</gene>
<name>A0AAD5JGQ7_ACENE</name>
<evidence type="ECO:0000256" key="2">
    <source>
        <dbReference type="ARBA" id="ARBA00022840"/>
    </source>
</evidence>
<dbReference type="InterPro" id="IPR050108">
    <property type="entry name" value="CDK"/>
</dbReference>
<dbReference type="GO" id="GO:0010389">
    <property type="term" value="P:regulation of G2/M transition of mitotic cell cycle"/>
    <property type="evidence" value="ECO:0007669"/>
    <property type="project" value="TreeGrafter"/>
</dbReference>
<protein>
    <recommendedName>
        <fullName evidence="3">Protein kinase domain-containing protein</fullName>
    </recommendedName>
</protein>
<dbReference type="InterPro" id="IPR020635">
    <property type="entry name" value="Tyr_kinase_cat_dom"/>
</dbReference>
<dbReference type="GO" id="GO:0030332">
    <property type="term" value="F:cyclin binding"/>
    <property type="evidence" value="ECO:0007669"/>
    <property type="project" value="TreeGrafter"/>
</dbReference>
<sequence length="331" mass="37120">MDLMEKPMQSIKNAVENQMPLKSDQGLSPRMKISASGALKIDIVKPNYKKSQLDRNCRYKKICCIGNGYLGVIYKCHDSLTNRVVAVTEKFSYSNSSSMITGDQISLLRELHHDNIVTFYDVCYDDVTNDVTLALEYLDTDLSHLIKSPTWNSSLTKKFMYQILQGVSRLHSLNIIHRDLRPGNLLVKFQENIVKIAFGLAEKDIPVDEDYNWIGDLKYAAPEIIFGLTSYSAASASVDMWSVGCIFAEMVMKEPLFNGDWTEMYCWFVTPEEADSGPKVTSLPVALAGKVSCLESDGFDLLSKMLCKNPAKRITTGDAIAHPYFADFVNA</sequence>
<dbReference type="Proteomes" id="UP001064489">
    <property type="component" value="Chromosome 9"/>
</dbReference>
<comment type="caution">
    <text evidence="4">The sequence shown here is derived from an EMBL/GenBank/DDBJ whole genome shotgun (WGS) entry which is preliminary data.</text>
</comment>
<dbReference type="SMART" id="SM00219">
    <property type="entry name" value="TyrKc"/>
    <property type="match status" value="1"/>
</dbReference>
<evidence type="ECO:0000313" key="5">
    <source>
        <dbReference type="Proteomes" id="UP001064489"/>
    </source>
</evidence>
<dbReference type="GO" id="GO:0007165">
    <property type="term" value="P:signal transduction"/>
    <property type="evidence" value="ECO:0007669"/>
    <property type="project" value="TreeGrafter"/>
</dbReference>
<dbReference type="Pfam" id="PF00069">
    <property type="entry name" value="Pkinase"/>
    <property type="match status" value="1"/>
</dbReference>
<dbReference type="InterPro" id="IPR011009">
    <property type="entry name" value="Kinase-like_dom_sf"/>
</dbReference>
<dbReference type="AlphaFoldDB" id="A0AAD5JGQ7"/>
<evidence type="ECO:0000313" key="4">
    <source>
        <dbReference type="EMBL" id="KAI9200118.1"/>
    </source>
</evidence>
<reference evidence="4" key="2">
    <citation type="submission" date="2023-02" db="EMBL/GenBank/DDBJ databases">
        <authorList>
            <person name="Swenson N.G."/>
            <person name="Wegrzyn J.L."/>
            <person name="Mcevoy S.L."/>
        </authorList>
    </citation>
    <scope>NUCLEOTIDE SEQUENCE</scope>
    <source>
        <strain evidence="4">91603</strain>
        <tissue evidence="4">Leaf</tissue>
    </source>
</reference>